<comment type="catalytic activity">
    <reaction evidence="11">
        <text>L-arginyl-[protein] + S-adenosyl-L-methionine = N(omega)-methyl-L-arginyl-[protein] + S-adenosyl-L-homocysteine + H(+)</text>
        <dbReference type="Rhea" id="RHEA:48100"/>
        <dbReference type="Rhea" id="RHEA-COMP:10532"/>
        <dbReference type="Rhea" id="RHEA-COMP:11990"/>
        <dbReference type="ChEBI" id="CHEBI:15378"/>
        <dbReference type="ChEBI" id="CHEBI:29965"/>
        <dbReference type="ChEBI" id="CHEBI:57856"/>
        <dbReference type="ChEBI" id="CHEBI:59789"/>
        <dbReference type="ChEBI" id="CHEBI:65280"/>
    </reaction>
    <physiologicalReaction direction="left-to-right" evidence="11">
        <dbReference type="Rhea" id="RHEA:48101"/>
    </physiologicalReaction>
</comment>
<dbReference type="PANTHER" id="PTHR11006">
    <property type="entry name" value="PROTEIN ARGININE N-METHYLTRANSFERASE"/>
    <property type="match status" value="1"/>
</dbReference>
<evidence type="ECO:0000259" key="14">
    <source>
        <dbReference type="Pfam" id="PF13649"/>
    </source>
</evidence>
<dbReference type="InterPro" id="IPR049482">
    <property type="entry name" value="ANM3-like_C2H2_Zf"/>
</dbReference>
<accession>A0ABQ9P5I0</accession>
<dbReference type="GO" id="GO:0035242">
    <property type="term" value="F:protein-arginine omega-N asymmetric methyltransferase activity"/>
    <property type="evidence" value="ECO:0007669"/>
    <property type="project" value="UniProtKB-EC"/>
</dbReference>
<evidence type="ECO:0000256" key="9">
    <source>
        <dbReference type="ARBA" id="ARBA00022833"/>
    </source>
</evidence>
<comment type="subcellular location">
    <subcellularLocation>
        <location evidence="1">Cytoplasm</location>
        <location evidence="1">Cytosol</location>
    </subcellularLocation>
</comment>
<sequence length="571" mass="64287">MASYAEPSFRNASPPPSSSSSSADPLDTQDDEGWEDANPDDDTENIQIKSFFDDTYFTDVRYMINECKIRYNFDFLDILRSFDLDFYGRIKLVNYIRTEVQAGNTRPDLSSKSLFEDDKYLQPVLEDDALLFCLDDLIDELEGPPQIPVIGGKGKALFASEQNPLVRINELESQLERLRVQFAEYRETVSKTLEQRWEDSPPAPPSATAGPSATSSNGTADRATKKTEAEDASYFQSYSYNEIHETMLKDTIRTDAYRDFIYDHKRLFQDKVVLDVGCGTGILSMFCAKAGAKKVIAVDNSAIIDKCRANVFTNGFGDVITCLRGKIEGVVLPVEKVDVIVSEWMGYCLLYEAMLGSVLYARDKYLKEGGLMVPSHCTLRIAPIVDQAYIADSVDFWTDVYGFDMRAMSEGIHEDVLVRQLKTENLAADGLTFKTLNLHEIKTDELDFTSEFRVEIARHEDEELDGWCIWFDTFFLPSSSSSLPANAVAERWKGEGNAFTTGPGGKQTHWQSGVLMLDKAKNGGTLLKKDMRLEGRVTYQQDEGYSRGLKIAVEWAEEGGKKWRGQSWLLS</sequence>
<feature type="domain" description="Protein arginine N-methyltransferase 3-like C2H2 zinc finger" evidence="15">
    <location>
        <begin position="79"/>
        <end position="123"/>
    </location>
</feature>
<dbReference type="Pfam" id="PF21137">
    <property type="entry name" value="ANM3_C2H2_Zf"/>
    <property type="match status" value="1"/>
</dbReference>
<evidence type="ECO:0000256" key="7">
    <source>
        <dbReference type="ARBA" id="ARBA00022723"/>
    </source>
</evidence>
<feature type="region of interest" description="Disordered" evidence="13">
    <location>
        <begin position="193"/>
        <end position="228"/>
    </location>
</feature>
<keyword evidence="6 12" id="KW-0949">S-adenosyl-L-methionine</keyword>
<dbReference type="Pfam" id="PF13649">
    <property type="entry name" value="Methyltransf_25"/>
    <property type="match status" value="1"/>
</dbReference>
<evidence type="ECO:0000313" key="17">
    <source>
        <dbReference type="EMBL" id="KAJ9667642.1"/>
    </source>
</evidence>
<evidence type="ECO:0000259" key="15">
    <source>
        <dbReference type="Pfam" id="PF21137"/>
    </source>
</evidence>
<dbReference type="PANTHER" id="PTHR11006:SF116">
    <property type="entry name" value="PROTEIN METHYLTRANSFERASE"/>
    <property type="match status" value="1"/>
</dbReference>
<organism evidence="17 18">
    <name type="scientific">Coniosporium apollinis</name>
    <dbReference type="NCBI Taxonomy" id="61459"/>
    <lineage>
        <taxon>Eukaryota</taxon>
        <taxon>Fungi</taxon>
        <taxon>Dikarya</taxon>
        <taxon>Ascomycota</taxon>
        <taxon>Pezizomycotina</taxon>
        <taxon>Dothideomycetes</taxon>
        <taxon>Dothideomycetes incertae sedis</taxon>
        <taxon>Coniosporium</taxon>
    </lineage>
</organism>
<evidence type="ECO:0000256" key="6">
    <source>
        <dbReference type="ARBA" id="ARBA00022691"/>
    </source>
</evidence>
<evidence type="ECO:0000256" key="10">
    <source>
        <dbReference type="ARBA" id="ARBA00047384"/>
    </source>
</evidence>
<reference evidence="17" key="1">
    <citation type="submission" date="2022-10" db="EMBL/GenBank/DDBJ databases">
        <title>Culturing micro-colonial fungi from biological soil crusts in the Mojave desert and describing Neophaeococcomyces mojavensis, and introducing the new genera and species Taxawa tesnikishii.</title>
        <authorList>
            <person name="Kurbessoian T."/>
            <person name="Stajich J.E."/>
        </authorList>
    </citation>
    <scope>NUCLEOTIDE SEQUENCE</scope>
    <source>
        <strain evidence="17">TK_1</strain>
    </source>
</reference>
<keyword evidence="18" id="KW-1185">Reference proteome</keyword>
<keyword evidence="3" id="KW-0963">Cytoplasm</keyword>
<evidence type="ECO:0000313" key="18">
    <source>
        <dbReference type="Proteomes" id="UP001172684"/>
    </source>
</evidence>
<keyword evidence="4 12" id="KW-0489">Methyltransferase</keyword>
<feature type="domain" description="Protein arginine N-methyltransferase" evidence="16">
    <location>
        <begin position="377"/>
        <end position="556"/>
    </location>
</feature>
<feature type="domain" description="Methyltransferase" evidence="14">
    <location>
        <begin position="273"/>
        <end position="370"/>
    </location>
</feature>
<dbReference type="InterPro" id="IPR029063">
    <property type="entry name" value="SAM-dependent_MTases_sf"/>
</dbReference>
<dbReference type="InterPro" id="IPR036236">
    <property type="entry name" value="Znf_C2H2_sf"/>
</dbReference>
<evidence type="ECO:0000256" key="8">
    <source>
        <dbReference type="ARBA" id="ARBA00022771"/>
    </source>
</evidence>
<dbReference type="Pfam" id="PF22528">
    <property type="entry name" value="PRMT_C"/>
    <property type="match status" value="1"/>
</dbReference>
<protein>
    <recommendedName>
        <fullName evidence="2">type I protein arginine methyltransferase</fullName>
        <ecNumber evidence="2">2.1.1.319</ecNumber>
    </recommendedName>
</protein>
<dbReference type="GO" id="GO:0032259">
    <property type="term" value="P:methylation"/>
    <property type="evidence" value="ECO:0007669"/>
    <property type="project" value="UniProtKB-KW"/>
</dbReference>
<proteinExistence type="predicted"/>
<gene>
    <name evidence="17" type="primary">rmt3</name>
    <name evidence="17" type="ORF">H2201_002177</name>
</gene>
<dbReference type="CDD" id="cd02440">
    <property type="entry name" value="AdoMet_MTases"/>
    <property type="match status" value="1"/>
</dbReference>
<evidence type="ECO:0000256" key="1">
    <source>
        <dbReference type="ARBA" id="ARBA00004514"/>
    </source>
</evidence>
<keyword evidence="8" id="KW-0863">Zinc-finger</keyword>
<dbReference type="Gene3D" id="2.70.160.11">
    <property type="entry name" value="Hnrnp arginine n-methyltransferase1"/>
    <property type="match status" value="1"/>
</dbReference>
<dbReference type="Gene3D" id="3.40.50.150">
    <property type="entry name" value="Vaccinia Virus protein VP39"/>
    <property type="match status" value="1"/>
</dbReference>
<dbReference type="InterPro" id="IPR025799">
    <property type="entry name" value="Arg_MeTrfase"/>
</dbReference>
<feature type="compositionally biased region" description="Acidic residues" evidence="13">
    <location>
        <begin position="27"/>
        <end position="44"/>
    </location>
</feature>
<keyword evidence="7" id="KW-0479">Metal-binding</keyword>
<name>A0ABQ9P5I0_9PEZI</name>
<keyword evidence="17" id="KW-0687">Ribonucleoprotein</keyword>
<feature type="compositionally biased region" description="Low complexity" evidence="13">
    <location>
        <begin position="206"/>
        <end position="220"/>
    </location>
</feature>
<comment type="catalytic activity">
    <reaction evidence="10">
        <text>L-arginyl-[protein] + 2 S-adenosyl-L-methionine = N(omega),N(omega)-dimethyl-L-arginyl-[protein] + 2 S-adenosyl-L-homocysteine + 2 H(+)</text>
        <dbReference type="Rhea" id="RHEA:48096"/>
        <dbReference type="Rhea" id="RHEA-COMP:10532"/>
        <dbReference type="Rhea" id="RHEA-COMP:11991"/>
        <dbReference type="ChEBI" id="CHEBI:15378"/>
        <dbReference type="ChEBI" id="CHEBI:29965"/>
        <dbReference type="ChEBI" id="CHEBI:57856"/>
        <dbReference type="ChEBI" id="CHEBI:59789"/>
        <dbReference type="ChEBI" id="CHEBI:61897"/>
        <dbReference type="EC" id="2.1.1.319"/>
    </reaction>
    <physiologicalReaction direction="left-to-right" evidence="10">
        <dbReference type="Rhea" id="RHEA:48097"/>
    </physiologicalReaction>
</comment>
<comment type="caution">
    <text evidence="17">The sequence shown here is derived from an EMBL/GenBank/DDBJ whole genome shotgun (WGS) entry which is preliminary data.</text>
</comment>
<evidence type="ECO:0000256" key="11">
    <source>
        <dbReference type="ARBA" id="ARBA00049303"/>
    </source>
</evidence>
<evidence type="ECO:0000256" key="3">
    <source>
        <dbReference type="ARBA" id="ARBA00022490"/>
    </source>
</evidence>
<dbReference type="EMBL" id="JAPDRL010000011">
    <property type="protein sequence ID" value="KAJ9667642.1"/>
    <property type="molecule type" value="Genomic_DNA"/>
</dbReference>
<feature type="region of interest" description="Disordered" evidence="13">
    <location>
        <begin position="1"/>
        <end position="44"/>
    </location>
</feature>
<keyword evidence="17" id="KW-0689">Ribosomal protein</keyword>
<dbReference type="SUPFAM" id="SSF57667">
    <property type="entry name" value="beta-beta-alpha zinc fingers"/>
    <property type="match status" value="1"/>
</dbReference>
<evidence type="ECO:0000259" key="16">
    <source>
        <dbReference type="Pfam" id="PF22528"/>
    </source>
</evidence>
<evidence type="ECO:0000256" key="2">
    <source>
        <dbReference type="ARBA" id="ARBA00011925"/>
    </source>
</evidence>
<evidence type="ECO:0000256" key="5">
    <source>
        <dbReference type="ARBA" id="ARBA00022679"/>
    </source>
</evidence>
<evidence type="ECO:0000256" key="4">
    <source>
        <dbReference type="ARBA" id="ARBA00022603"/>
    </source>
</evidence>
<dbReference type="InterPro" id="IPR041698">
    <property type="entry name" value="Methyltransf_25"/>
</dbReference>
<dbReference type="PROSITE" id="PS51678">
    <property type="entry name" value="SAM_MT_PRMT"/>
    <property type="match status" value="1"/>
</dbReference>
<dbReference type="GO" id="GO:0005840">
    <property type="term" value="C:ribosome"/>
    <property type="evidence" value="ECO:0007669"/>
    <property type="project" value="UniProtKB-KW"/>
</dbReference>
<keyword evidence="9" id="KW-0862">Zinc</keyword>
<evidence type="ECO:0000256" key="12">
    <source>
        <dbReference type="PROSITE-ProRule" id="PRU01015"/>
    </source>
</evidence>
<dbReference type="Proteomes" id="UP001172684">
    <property type="component" value="Unassembled WGS sequence"/>
</dbReference>
<dbReference type="InterPro" id="IPR055135">
    <property type="entry name" value="PRMT_dom"/>
</dbReference>
<keyword evidence="5 12" id="KW-0808">Transferase</keyword>
<dbReference type="SUPFAM" id="SSF53335">
    <property type="entry name" value="S-adenosyl-L-methionine-dependent methyltransferases"/>
    <property type="match status" value="1"/>
</dbReference>
<evidence type="ECO:0000256" key="13">
    <source>
        <dbReference type="SAM" id="MobiDB-lite"/>
    </source>
</evidence>
<dbReference type="EC" id="2.1.1.319" evidence="2"/>